<keyword evidence="4" id="KW-1185">Reference proteome</keyword>
<sequence>MPQQECLCRLSLAAAVTLLMAGTALAGPENIEFPENYASTFVRYTTVDKPDRDPPIVRFMYVNADALAAAQPNEPFPHGTIVVMEDHTAELANDGEPVLDTDGRFIPTDDVTNVFVQQKEPGWGEEYPEEKRNGEWEYAWFQPDGTRQDRSMDSCFECHQQVADQDFTFTTWPFVKHIKSE</sequence>
<comment type="caution">
    <text evidence="3">The sequence shown here is derived from an EMBL/GenBank/DDBJ whole genome shotgun (WGS) entry which is preliminary data.</text>
</comment>
<evidence type="ECO:0000256" key="1">
    <source>
        <dbReference type="SAM" id="SignalP"/>
    </source>
</evidence>
<reference evidence="3 4" key="1">
    <citation type="submission" date="2023-04" db="EMBL/GenBank/DDBJ databases">
        <title>Halomonas strains isolated from rhizosphere soil.</title>
        <authorList>
            <person name="Xu L."/>
            <person name="Sun J.-Q."/>
        </authorList>
    </citation>
    <scope>NUCLEOTIDE SEQUENCE [LARGE SCALE GENOMIC DNA]</scope>
    <source>
        <strain evidence="3 4">LN1S58</strain>
    </source>
</reference>
<accession>A0ABT6VNX3</accession>
<dbReference type="EMBL" id="JASCQO010000049">
    <property type="protein sequence ID" value="MDI5935684.1"/>
    <property type="molecule type" value="Genomic_DNA"/>
</dbReference>
<evidence type="ECO:0000259" key="2">
    <source>
        <dbReference type="Pfam" id="PF16694"/>
    </source>
</evidence>
<evidence type="ECO:0000313" key="3">
    <source>
        <dbReference type="EMBL" id="MDI5935684.1"/>
    </source>
</evidence>
<dbReference type="Pfam" id="PF16694">
    <property type="entry name" value="Cytochrome_P460"/>
    <property type="match status" value="1"/>
</dbReference>
<dbReference type="CDD" id="cd20716">
    <property type="entry name" value="cyt_P460_fam"/>
    <property type="match status" value="1"/>
</dbReference>
<gene>
    <name evidence="3" type="ORF">QLQ84_17985</name>
</gene>
<keyword evidence="1" id="KW-0732">Signal</keyword>
<dbReference type="InterPro" id="IPR032033">
    <property type="entry name" value="Cytochrome_P460"/>
</dbReference>
<dbReference type="Proteomes" id="UP001244242">
    <property type="component" value="Unassembled WGS sequence"/>
</dbReference>
<feature type="signal peptide" evidence="1">
    <location>
        <begin position="1"/>
        <end position="26"/>
    </location>
</feature>
<organism evidence="3 4">
    <name type="scientific">Halomonas kalidii</name>
    <dbReference type="NCBI Taxonomy" id="3043293"/>
    <lineage>
        <taxon>Bacteria</taxon>
        <taxon>Pseudomonadati</taxon>
        <taxon>Pseudomonadota</taxon>
        <taxon>Gammaproteobacteria</taxon>
        <taxon>Oceanospirillales</taxon>
        <taxon>Halomonadaceae</taxon>
        <taxon>Halomonas</taxon>
    </lineage>
</organism>
<dbReference type="InterPro" id="IPR038142">
    <property type="entry name" value="Cytochrome_P460_sp"/>
</dbReference>
<protein>
    <submittedName>
        <fullName evidence="3">Cytochrome P460 family protein</fullName>
    </submittedName>
</protein>
<feature type="chain" id="PRO_5046037165" evidence="1">
    <location>
        <begin position="27"/>
        <end position="181"/>
    </location>
</feature>
<name>A0ABT6VNX3_9GAMM</name>
<evidence type="ECO:0000313" key="4">
    <source>
        <dbReference type="Proteomes" id="UP001244242"/>
    </source>
</evidence>
<proteinExistence type="predicted"/>
<dbReference type="Gene3D" id="3.50.70.20">
    <property type="entry name" value="Cytochrome P460"/>
    <property type="match status" value="1"/>
</dbReference>
<feature type="domain" description="Cytochrome P460" evidence="2">
    <location>
        <begin position="34"/>
        <end position="170"/>
    </location>
</feature>
<dbReference type="RefSeq" id="WP_282723111.1">
    <property type="nucleotide sequence ID" value="NZ_JASCQO010000049.1"/>
</dbReference>